<evidence type="ECO:0000256" key="1">
    <source>
        <dbReference type="SAM" id="MobiDB-lite"/>
    </source>
</evidence>
<dbReference type="Proteomes" id="UP000231279">
    <property type="component" value="Unassembled WGS sequence"/>
</dbReference>
<dbReference type="GO" id="GO:0010343">
    <property type="term" value="P:singlet oxygen-mediated programmed cell death"/>
    <property type="evidence" value="ECO:0007669"/>
    <property type="project" value="InterPro"/>
</dbReference>
<dbReference type="EMBL" id="NKXS01002056">
    <property type="protein sequence ID" value="PIN15518.1"/>
    <property type="molecule type" value="Genomic_DNA"/>
</dbReference>
<dbReference type="GO" id="GO:0042651">
    <property type="term" value="C:thylakoid membrane"/>
    <property type="evidence" value="ECO:0007669"/>
    <property type="project" value="TreeGrafter"/>
</dbReference>
<feature type="region of interest" description="Disordered" evidence="1">
    <location>
        <begin position="337"/>
        <end position="382"/>
    </location>
</feature>
<gene>
    <name evidence="2" type="ORF">CDL12_11832</name>
</gene>
<dbReference type="PANTHER" id="PTHR33917">
    <property type="entry name" value="PROTEIN EXECUTER 1, CHLOROPLASTIC"/>
    <property type="match status" value="1"/>
</dbReference>
<keyword evidence="3" id="KW-1185">Reference proteome</keyword>
<organism evidence="2 3">
    <name type="scientific">Handroanthus impetiginosus</name>
    <dbReference type="NCBI Taxonomy" id="429701"/>
    <lineage>
        <taxon>Eukaryota</taxon>
        <taxon>Viridiplantae</taxon>
        <taxon>Streptophyta</taxon>
        <taxon>Embryophyta</taxon>
        <taxon>Tracheophyta</taxon>
        <taxon>Spermatophyta</taxon>
        <taxon>Magnoliopsida</taxon>
        <taxon>eudicotyledons</taxon>
        <taxon>Gunneridae</taxon>
        <taxon>Pentapetalae</taxon>
        <taxon>asterids</taxon>
        <taxon>lamiids</taxon>
        <taxon>Lamiales</taxon>
        <taxon>Bignoniaceae</taxon>
        <taxon>Crescentiina</taxon>
        <taxon>Tabebuia alliance</taxon>
        <taxon>Handroanthus</taxon>
    </lineage>
</organism>
<dbReference type="PANTHER" id="PTHR33917:SF2">
    <property type="entry name" value="PROTEIN EXECUTER 2, CHLOROPLASTIC"/>
    <property type="match status" value="1"/>
</dbReference>
<reference evidence="3" key="1">
    <citation type="journal article" date="2018" name="Gigascience">
        <title>Genome assembly of the Pink Ipe (Handroanthus impetiginosus, Bignoniaceae), a highly valued, ecologically keystone Neotropical timber forest tree.</title>
        <authorList>
            <person name="Silva-Junior O.B."/>
            <person name="Grattapaglia D."/>
            <person name="Novaes E."/>
            <person name="Collevatti R.G."/>
        </authorList>
    </citation>
    <scope>NUCLEOTIDE SEQUENCE [LARGE SCALE GENOMIC DNA]</scope>
    <source>
        <strain evidence="3">cv. UFG-1</strain>
    </source>
</reference>
<protein>
    <submittedName>
        <fullName evidence="2">Uncharacterized protein</fullName>
    </submittedName>
</protein>
<feature type="compositionally biased region" description="Basic and acidic residues" evidence="1">
    <location>
        <begin position="280"/>
        <end position="296"/>
    </location>
</feature>
<evidence type="ECO:0000313" key="2">
    <source>
        <dbReference type="EMBL" id="PIN15518.1"/>
    </source>
</evidence>
<dbReference type="STRING" id="429701.A0A2G9HDE8"/>
<dbReference type="Pfam" id="PF12014">
    <property type="entry name" value="Cyclin_D1_bind"/>
    <property type="match status" value="1"/>
</dbReference>
<evidence type="ECO:0000313" key="3">
    <source>
        <dbReference type="Proteomes" id="UP000231279"/>
    </source>
</evidence>
<sequence>MAVANAWATGHSAVPRPQPQLRPSSACSFETLNNFSKKKFSFNLRNKFFIRSNRSSGLYCRCSNNLENDKNYSDCGSKSISSSSTCSSSSSSADWDWNRWTRHFSEIEQAENYASVLKFQLEDAIENEDFEEAAKLKVAIAEATSKDSIAEIMSQLKDAIDGERYHDASRLCRSTGSGLLGWWVGYSKDSDDPFGKIIRVTPGTGRFIGKCYSPRQLVTSSPGTPLFEIFVVRDANETYNMQVVFLKQAKTNSSNSSSLSDKSTKGPQAAETENAPVVDVKLEESEPEKTEGKSIDLEGGAEEGIKSVINFLKEKIPELKVKVMKVDVTENITEDTLKQFIEEDNENTSSNDTDEEGSDIDSNQPDRVAAESDSDKMEDENNLDTKLYIGGVLHNKEDAPVKEEFVRVPADIEDMERDSFVLHIPRKYQDKEDEENVASKVKVAAITAQGVSELMPPEVAKAFWNSDKVSPKVAREVGEIVKLAVGQAQKRNRLSEYTNFSRITTSTGDLDPFEGLYVGAFGPYGTEVVQLRRKYGNWNVKNDEKSSDMEFFEYVEAVKLTGDLNVPAGQVTFRAKIGKGNRLANRGMYPPELGVVASYKGQGRIAEFGFQNPRWVEGELLQLNGKGLGPYVKGADLGFLYVVPEQSFLVLFNRLKLPE</sequence>
<dbReference type="OrthoDB" id="722566at2759"/>
<feature type="region of interest" description="Disordered" evidence="1">
    <location>
        <begin position="253"/>
        <end position="298"/>
    </location>
</feature>
<name>A0A2G9HDE8_9LAMI</name>
<dbReference type="AlphaFoldDB" id="A0A2G9HDE8"/>
<proteinExistence type="predicted"/>
<feature type="compositionally biased region" description="Acidic residues" evidence="1">
    <location>
        <begin position="342"/>
        <end position="359"/>
    </location>
</feature>
<comment type="caution">
    <text evidence="2">The sequence shown here is derived from an EMBL/GenBank/DDBJ whole genome shotgun (WGS) entry which is preliminary data.</text>
</comment>
<accession>A0A2G9HDE8</accession>
<dbReference type="InterPro" id="IPR044680">
    <property type="entry name" value="EX1/2"/>
</dbReference>
<feature type="region of interest" description="Disordered" evidence="1">
    <location>
        <begin position="1"/>
        <end position="22"/>
    </location>
</feature>